<dbReference type="SUPFAM" id="SSF57783">
    <property type="entry name" value="Zinc beta-ribbon"/>
    <property type="match status" value="1"/>
</dbReference>
<sequence length="43" mass="5040">MSRHQCPNCLEESAAEIDRSVTDAGLRRRFECRDCGHEWDVIF</sequence>
<name>A0A9Q4KY55_9EURY</name>
<dbReference type="AlphaFoldDB" id="A0A9Q4KY55"/>
<comment type="caution">
    <text evidence="2">The sequence shown here is derived from an EMBL/GenBank/DDBJ whole genome shotgun (WGS) entry which is preliminary data.</text>
</comment>
<proteinExistence type="predicted"/>
<dbReference type="Proteomes" id="UP001154061">
    <property type="component" value="Unassembled WGS sequence"/>
</dbReference>
<dbReference type="RefSeq" id="WP_226007339.1">
    <property type="nucleotide sequence ID" value="NZ_JAMQOT010000003.1"/>
</dbReference>
<dbReference type="InterPro" id="IPR024442">
    <property type="entry name" value="Transposase_Zn_ribbon"/>
</dbReference>
<organism evidence="2 3">
    <name type="scientific">Natrinema salsiterrestre</name>
    <dbReference type="NCBI Taxonomy" id="2950540"/>
    <lineage>
        <taxon>Archaea</taxon>
        <taxon>Methanobacteriati</taxon>
        <taxon>Methanobacteriota</taxon>
        <taxon>Stenosarchaea group</taxon>
        <taxon>Halobacteria</taxon>
        <taxon>Halobacteriales</taxon>
        <taxon>Natrialbaceae</taxon>
        <taxon>Natrinema</taxon>
    </lineage>
</organism>
<accession>A0A9Q4KY55</accession>
<evidence type="ECO:0000259" key="1">
    <source>
        <dbReference type="Pfam" id="PF12760"/>
    </source>
</evidence>
<dbReference type="EMBL" id="JAMQOT010000003">
    <property type="protein sequence ID" value="MDF9745943.1"/>
    <property type="molecule type" value="Genomic_DNA"/>
</dbReference>
<dbReference type="GeneID" id="67886095"/>
<evidence type="ECO:0000313" key="2">
    <source>
        <dbReference type="EMBL" id="MDF9745943.1"/>
    </source>
</evidence>
<evidence type="ECO:0000313" key="3">
    <source>
        <dbReference type="Proteomes" id="UP001154061"/>
    </source>
</evidence>
<gene>
    <name evidence="2" type="ORF">NDI89_10155</name>
</gene>
<feature type="domain" description="Transposase zinc-ribbon" evidence="1">
    <location>
        <begin position="3"/>
        <end position="37"/>
    </location>
</feature>
<protein>
    <submittedName>
        <fullName evidence="2">Transposase</fullName>
    </submittedName>
</protein>
<dbReference type="Pfam" id="PF12760">
    <property type="entry name" value="Zn_ribbon_IS1595"/>
    <property type="match status" value="1"/>
</dbReference>
<keyword evidence="3" id="KW-1185">Reference proteome</keyword>
<reference evidence="2" key="1">
    <citation type="submission" date="2022-06" db="EMBL/GenBank/DDBJ databases">
        <title>Natrinema sp. a new haloarchaeum isolate from saline soil.</title>
        <authorList>
            <person name="Strakova D."/>
            <person name="Galisteo C."/>
            <person name="Sanchez-Porro C."/>
            <person name="Ventosa A."/>
        </authorList>
    </citation>
    <scope>NUCLEOTIDE SEQUENCE</scope>
    <source>
        <strain evidence="2">S1CR25-10</strain>
    </source>
</reference>